<evidence type="ECO:0000313" key="2">
    <source>
        <dbReference type="Proteomes" id="UP000053815"/>
    </source>
</evidence>
<evidence type="ECO:0000313" key="1">
    <source>
        <dbReference type="EMBL" id="GAN08992.1"/>
    </source>
</evidence>
<protein>
    <submittedName>
        <fullName evidence="1">Uncharacterized protein</fullName>
    </submittedName>
</protein>
<accession>A0A0C9MZE4</accession>
<dbReference type="Proteomes" id="UP000053815">
    <property type="component" value="Unassembled WGS sequence"/>
</dbReference>
<keyword evidence="2" id="KW-1185">Reference proteome</keyword>
<gene>
    <name evidence="1" type="ORF">MAM1_0236d08512</name>
</gene>
<dbReference type="AlphaFoldDB" id="A0A0C9MZE4"/>
<name>A0A0C9MZE4_9FUNG</name>
<reference evidence="1" key="1">
    <citation type="submission" date="2014-09" db="EMBL/GenBank/DDBJ databases">
        <title>Draft genome sequence of an oleaginous Mucoromycotina fungus Mucor ambiguus NBRC6742.</title>
        <authorList>
            <person name="Takeda I."/>
            <person name="Yamane N."/>
            <person name="Morita T."/>
            <person name="Tamano K."/>
            <person name="Machida M."/>
            <person name="Baker S."/>
            <person name="Koike H."/>
        </authorList>
    </citation>
    <scope>NUCLEOTIDE SEQUENCE</scope>
    <source>
        <strain evidence="1">NBRC 6742</strain>
    </source>
</reference>
<proteinExistence type="predicted"/>
<dbReference type="OrthoDB" id="2235724at2759"/>
<sequence>MSSPMHSIAVKQQNAIRKAKTVLGPMAMCRQIISKASKQHDGIETQSIMGNMANSYLASVNPQLEAKYTAKDYFYNRGQKFASLSEQDQDKVMESILNYLLIDVVASDRKQLEDYIQFEALKSKQRYRI</sequence>
<dbReference type="EMBL" id="DF836525">
    <property type="protein sequence ID" value="GAN08992.1"/>
    <property type="molecule type" value="Genomic_DNA"/>
</dbReference>
<organism evidence="1">
    <name type="scientific">Mucor ambiguus</name>
    <dbReference type="NCBI Taxonomy" id="91626"/>
    <lineage>
        <taxon>Eukaryota</taxon>
        <taxon>Fungi</taxon>
        <taxon>Fungi incertae sedis</taxon>
        <taxon>Mucoromycota</taxon>
        <taxon>Mucoromycotina</taxon>
        <taxon>Mucoromycetes</taxon>
        <taxon>Mucorales</taxon>
        <taxon>Mucorineae</taxon>
        <taxon>Mucoraceae</taxon>
        <taxon>Mucor</taxon>
    </lineage>
</organism>